<protein>
    <submittedName>
        <fullName evidence="1">Uncharacterized protein</fullName>
    </submittedName>
</protein>
<organism evidence="1 2">
    <name type="scientific">Octopus vulgaris</name>
    <name type="common">Common octopus</name>
    <dbReference type="NCBI Taxonomy" id="6645"/>
    <lineage>
        <taxon>Eukaryota</taxon>
        <taxon>Metazoa</taxon>
        <taxon>Spiralia</taxon>
        <taxon>Lophotrochozoa</taxon>
        <taxon>Mollusca</taxon>
        <taxon>Cephalopoda</taxon>
        <taxon>Coleoidea</taxon>
        <taxon>Octopodiformes</taxon>
        <taxon>Octopoda</taxon>
        <taxon>Incirrata</taxon>
        <taxon>Octopodidae</taxon>
        <taxon>Octopus</taxon>
    </lineage>
</organism>
<dbReference type="Proteomes" id="UP001162480">
    <property type="component" value="Chromosome 25"/>
</dbReference>
<keyword evidence="2" id="KW-1185">Reference proteome</keyword>
<name>A0AA36BWH2_OCTVU</name>
<gene>
    <name evidence="1" type="ORF">OCTVUL_1B031205</name>
</gene>
<sequence>MKKEVVEAQKVGHDEKKKKKKLIKGLKEKQFLRSSQQEEDIVTVCQPILSNGFFRFYKNSLRDLRFLKDPHRLFQRKVFPKKKRKQPEFCLKCMTTFEFFH</sequence>
<accession>A0AA36BWH2</accession>
<reference evidence="1" key="1">
    <citation type="submission" date="2023-08" db="EMBL/GenBank/DDBJ databases">
        <authorList>
            <person name="Alioto T."/>
            <person name="Alioto T."/>
            <person name="Gomez Garrido J."/>
        </authorList>
    </citation>
    <scope>NUCLEOTIDE SEQUENCE</scope>
</reference>
<dbReference type="AlphaFoldDB" id="A0AA36BWH2"/>
<dbReference type="EMBL" id="OX597838">
    <property type="protein sequence ID" value="CAI9741041.1"/>
    <property type="molecule type" value="Genomic_DNA"/>
</dbReference>
<proteinExistence type="predicted"/>
<evidence type="ECO:0000313" key="1">
    <source>
        <dbReference type="EMBL" id="CAI9741041.1"/>
    </source>
</evidence>
<evidence type="ECO:0000313" key="2">
    <source>
        <dbReference type="Proteomes" id="UP001162480"/>
    </source>
</evidence>